<evidence type="ECO:0000313" key="20">
    <source>
        <dbReference type="Proteomes" id="UP001162891"/>
    </source>
</evidence>
<evidence type="ECO:0000259" key="17">
    <source>
        <dbReference type="Pfam" id="PF00920"/>
    </source>
</evidence>
<evidence type="ECO:0000256" key="5">
    <source>
        <dbReference type="ARBA" id="ARBA00022723"/>
    </source>
</evidence>
<dbReference type="PANTHER" id="PTHR21000">
    <property type="entry name" value="DIHYDROXY-ACID DEHYDRATASE DAD"/>
    <property type="match status" value="1"/>
</dbReference>
<dbReference type="InterPro" id="IPR056740">
    <property type="entry name" value="ILV_EDD_C"/>
</dbReference>
<evidence type="ECO:0000313" key="19">
    <source>
        <dbReference type="EMBL" id="BDG06811.1"/>
    </source>
</evidence>
<dbReference type="PROSITE" id="PS00887">
    <property type="entry name" value="ILVD_EDD_2"/>
    <property type="match status" value="1"/>
</dbReference>
<evidence type="ECO:0000256" key="1">
    <source>
        <dbReference type="ARBA" id="ARBA00001946"/>
    </source>
</evidence>
<feature type="domain" description="Dihydroxy-acid/6-phosphogluconate dehydratase C-terminal" evidence="18">
    <location>
        <begin position="365"/>
        <end position="554"/>
    </location>
</feature>
<evidence type="ECO:0000256" key="14">
    <source>
        <dbReference type="ARBA" id="ARBA00029490"/>
    </source>
</evidence>
<feature type="domain" description="Dihydroxy-acid/6-phosphogluconate dehydratase N-terminal" evidence="17">
    <location>
        <begin position="37"/>
        <end position="353"/>
    </location>
</feature>
<comment type="catalytic activity">
    <reaction evidence="15">
        <text>(2R,3R)-2,3-dihydroxy-3-methylpentanoate = (S)-3-methyl-2-oxopentanoate + H2O</text>
        <dbReference type="Rhea" id="RHEA:27694"/>
        <dbReference type="ChEBI" id="CHEBI:15377"/>
        <dbReference type="ChEBI" id="CHEBI:35146"/>
        <dbReference type="ChEBI" id="CHEBI:49258"/>
        <dbReference type="EC" id="4.2.1.9"/>
    </reaction>
</comment>
<dbReference type="Gene3D" id="3.50.30.80">
    <property type="entry name" value="IlvD/EDD C-terminal domain-like"/>
    <property type="match status" value="1"/>
</dbReference>
<name>A0ABM7X4S0_9BACT</name>
<evidence type="ECO:0000259" key="18">
    <source>
        <dbReference type="Pfam" id="PF24877"/>
    </source>
</evidence>
<comment type="pathway">
    <text evidence="13 15">Amino-acid biosynthesis; L-isoleucine biosynthesis; L-isoleucine from 2-oxobutanoate: step 3/4.</text>
</comment>
<feature type="active site" description="Proton acceptor" evidence="15">
    <location>
        <position position="473"/>
    </location>
</feature>
<dbReference type="PROSITE" id="PS00886">
    <property type="entry name" value="ILVD_EDD_1"/>
    <property type="match status" value="1"/>
</dbReference>
<dbReference type="InterPro" id="IPR042096">
    <property type="entry name" value="Dihydro-acid_dehy_C"/>
</dbReference>
<dbReference type="InterPro" id="IPR050165">
    <property type="entry name" value="DHAD_IlvD/Edd"/>
</dbReference>
<sequence>MAFDPRHKSRALYDGFERAPARAMMRAVGFSREDLARPVVLVASTWVETMPCNLHLRRLAEVVKEGIRAAGATPMEVNTIAISDGVAMGTEGMKASLVSREVIADSIELVGRGHAFDAVVALVGCDKTIPGAAMALLRLDVPGLILYGGSIAPGRFQARDVTIQHVFEAVGAVSAGKMTAGELDDLEAHACPGAGACGGQYTANTMALALEFLGLSPVGYATIPALHPAKEEATRAAGRLAVELLGRGQRPADVVTRRSFENAIAGVAATGGSTNAVLHLTALAREAGIPLALDDFDRVSRRTPIIADLMPGGRFTAPDLHAAGGVPLVAKRLLEAGKLDGKQRAADGRTWAEHAAEAKERYGQEVVSTAGNPFKATGGLVILRGNLAPDGAVVKMAGHERTFHEGPARVFDREEDAFAAVKAGKVRAGEVVVIRHEGPKGGPGMREMLQVTAALVGQGLGESVALVTDGRFSGATRGLMIGHVAPEAAAGGPIAALRTGDVVTIDVEKRRLEARLSPAELARRLKGFEPPAPRYASGVFAKYAALVGSAAEGAVTAPPVGAAGAPKTKKRRSGGRAERPEVRAVRAAAKPARRSAAGVGRVRGRRKAPRSR</sequence>
<keyword evidence="6 15" id="KW-0460">Magnesium</keyword>
<evidence type="ECO:0000256" key="2">
    <source>
        <dbReference type="ARBA" id="ARBA00006486"/>
    </source>
</evidence>
<dbReference type="InterPro" id="IPR000581">
    <property type="entry name" value="ILV_EDD_N"/>
</dbReference>
<feature type="binding site" evidence="15">
    <location>
        <position position="84"/>
    </location>
    <ligand>
        <name>Mg(2+)</name>
        <dbReference type="ChEBI" id="CHEBI:18420"/>
    </ligand>
</feature>
<gene>
    <name evidence="19" type="primary">ilvD_2</name>
    <name evidence="15" type="synonym">ilvD</name>
    <name evidence="19" type="ORF">AMOR_58070</name>
</gene>
<comment type="pathway">
    <text evidence="12 15">Amino-acid biosynthesis; L-valine biosynthesis; L-valine from pyruvate: step 3/4.</text>
</comment>
<feature type="binding site" evidence="15">
    <location>
        <position position="447"/>
    </location>
    <ligand>
        <name>Mg(2+)</name>
        <dbReference type="ChEBI" id="CHEBI:18420"/>
    </ligand>
</feature>
<protein>
    <recommendedName>
        <fullName evidence="14 15">Dihydroxy-acid dehydratase</fullName>
        <shortName evidence="15">DAD</shortName>
        <ecNumber evidence="14 15">4.2.1.9</ecNumber>
    </recommendedName>
</protein>
<evidence type="ECO:0000256" key="12">
    <source>
        <dbReference type="ARBA" id="ARBA00029436"/>
    </source>
</evidence>
<dbReference type="Proteomes" id="UP001162891">
    <property type="component" value="Chromosome"/>
</dbReference>
<comment type="subunit">
    <text evidence="15">Homodimer.</text>
</comment>
<evidence type="ECO:0000256" key="6">
    <source>
        <dbReference type="ARBA" id="ARBA00022842"/>
    </source>
</evidence>
<dbReference type="InterPro" id="IPR020558">
    <property type="entry name" value="DiOHA_6PGluconate_deHydtase_CS"/>
</dbReference>
<dbReference type="NCBIfam" id="NF002068">
    <property type="entry name" value="PRK00911.1"/>
    <property type="match status" value="1"/>
</dbReference>
<feature type="compositionally biased region" description="Low complexity" evidence="16">
    <location>
        <begin position="585"/>
        <end position="600"/>
    </location>
</feature>
<dbReference type="InterPro" id="IPR037237">
    <property type="entry name" value="IlvD/EDD_N"/>
</dbReference>
<keyword evidence="9 15" id="KW-0456">Lyase</keyword>
<keyword evidence="4 15" id="KW-0001">2Fe-2S</keyword>
<keyword evidence="5 15" id="KW-0479">Metal-binding</keyword>
<proteinExistence type="inferred from homology"/>
<keyword evidence="3 15" id="KW-0028">Amino-acid biosynthesis</keyword>
<feature type="compositionally biased region" description="Basic residues" evidence="16">
    <location>
        <begin position="602"/>
        <end position="612"/>
    </location>
</feature>
<evidence type="ECO:0000256" key="8">
    <source>
        <dbReference type="ARBA" id="ARBA00023014"/>
    </source>
</evidence>
<evidence type="ECO:0000256" key="3">
    <source>
        <dbReference type="ARBA" id="ARBA00022605"/>
    </source>
</evidence>
<dbReference type="SUPFAM" id="SSF143975">
    <property type="entry name" value="IlvD/EDD N-terminal domain-like"/>
    <property type="match status" value="1"/>
</dbReference>
<evidence type="ECO:0000256" key="7">
    <source>
        <dbReference type="ARBA" id="ARBA00023004"/>
    </source>
</evidence>
<evidence type="ECO:0000256" key="13">
    <source>
        <dbReference type="ARBA" id="ARBA00029437"/>
    </source>
</evidence>
<dbReference type="PANTHER" id="PTHR21000:SF5">
    <property type="entry name" value="DIHYDROXY-ACID DEHYDRATASE, MITOCHONDRIAL"/>
    <property type="match status" value="1"/>
</dbReference>
<feature type="compositionally biased region" description="Basic and acidic residues" evidence="16">
    <location>
        <begin position="575"/>
        <end position="584"/>
    </location>
</feature>
<feature type="binding site" evidence="15">
    <location>
        <position position="52"/>
    </location>
    <ligand>
        <name>[2Fe-2S] cluster</name>
        <dbReference type="ChEBI" id="CHEBI:190135"/>
    </ligand>
</feature>
<dbReference type="NCBIfam" id="TIGR00110">
    <property type="entry name" value="ilvD"/>
    <property type="match status" value="1"/>
</dbReference>
<dbReference type="Pfam" id="PF00920">
    <property type="entry name" value="ILVD_EDD_N"/>
    <property type="match status" value="1"/>
</dbReference>
<dbReference type="Pfam" id="PF24877">
    <property type="entry name" value="ILV_EDD_C"/>
    <property type="match status" value="1"/>
</dbReference>
<evidence type="ECO:0000256" key="9">
    <source>
        <dbReference type="ARBA" id="ARBA00023239"/>
    </source>
</evidence>
<organism evidence="19 20">
    <name type="scientific">Anaeromyxobacter oryzae</name>
    <dbReference type="NCBI Taxonomy" id="2918170"/>
    <lineage>
        <taxon>Bacteria</taxon>
        <taxon>Pseudomonadati</taxon>
        <taxon>Myxococcota</taxon>
        <taxon>Myxococcia</taxon>
        <taxon>Myxococcales</taxon>
        <taxon>Cystobacterineae</taxon>
        <taxon>Anaeromyxobacteraceae</taxon>
        <taxon>Anaeromyxobacter</taxon>
    </lineage>
</organism>
<comment type="catalytic activity">
    <reaction evidence="11">
        <text>(2R)-2,3-dihydroxy-3-methylbutanoate = 3-methyl-2-oxobutanoate + H2O</text>
        <dbReference type="Rhea" id="RHEA:24809"/>
        <dbReference type="ChEBI" id="CHEBI:11851"/>
        <dbReference type="ChEBI" id="CHEBI:15377"/>
        <dbReference type="ChEBI" id="CHEBI:49072"/>
        <dbReference type="EC" id="4.2.1.9"/>
    </reaction>
    <physiologicalReaction direction="left-to-right" evidence="11">
        <dbReference type="Rhea" id="RHEA:24810"/>
    </physiologicalReaction>
</comment>
<feature type="region of interest" description="Disordered" evidence="16">
    <location>
        <begin position="556"/>
        <end position="612"/>
    </location>
</feature>
<keyword evidence="10 15" id="KW-0100">Branched-chain amino acid biosynthesis</keyword>
<feature type="binding site" evidence="15">
    <location>
        <position position="126"/>
    </location>
    <ligand>
        <name>Mg(2+)</name>
        <dbReference type="ChEBI" id="CHEBI:18420"/>
    </ligand>
</feature>
<reference evidence="20" key="1">
    <citation type="journal article" date="2022" name="Int. J. Syst. Evol. Microbiol.">
        <title>Anaeromyxobacter oryzae sp. nov., Anaeromyxobacter diazotrophicus sp. nov. and Anaeromyxobacter paludicola sp. nov., isolated from paddy soils.</title>
        <authorList>
            <person name="Itoh H."/>
            <person name="Xu Z."/>
            <person name="Mise K."/>
            <person name="Masuda Y."/>
            <person name="Ushijima N."/>
            <person name="Hayakawa C."/>
            <person name="Shiratori Y."/>
            <person name="Senoo K."/>
        </authorList>
    </citation>
    <scope>NUCLEOTIDE SEQUENCE [LARGE SCALE GENOMIC DNA]</scope>
    <source>
        <strain evidence="20">Red232</strain>
    </source>
</reference>
<comment type="function">
    <text evidence="15">Functions in the biosynthesis of branched-chain amino acids. Catalyzes the dehydration of (2R,3R)-2,3-dihydroxy-3-methylpentanoate (2,3-dihydroxy-3-methylvalerate) into 2-oxo-3-methylpentanoate (2-oxo-3-methylvalerate) and of (2R)-2,3-dihydroxy-3-methylbutanoate (2,3-dihydroxyisovalerate) into 2-oxo-3-methylbutanoate (2-oxoisovalerate), the penultimate precursor to L-isoleucine and L-valine, respectively.</text>
</comment>
<keyword evidence="7 15" id="KW-0408">Iron</keyword>
<evidence type="ECO:0000256" key="16">
    <source>
        <dbReference type="SAM" id="MobiDB-lite"/>
    </source>
</evidence>
<comment type="cofactor">
    <cofactor evidence="15">
        <name>[2Fe-2S] cluster</name>
        <dbReference type="ChEBI" id="CHEBI:190135"/>
    </cofactor>
    <text evidence="15">Binds 1 [2Fe-2S] cluster per subunit. This cluster acts as a Lewis acid cofactor.</text>
</comment>
<evidence type="ECO:0000256" key="15">
    <source>
        <dbReference type="HAMAP-Rule" id="MF_00012"/>
    </source>
</evidence>
<evidence type="ECO:0000256" key="11">
    <source>
        <dbReference type="ARBA" id="ARBA00029304"/>
    </source>
</evidence>
<comment type="cofactor">
    <cofactor evidence="1 15">
        <name>Mg(2+)</name>
        <dbReference type="ChEBI" id="CHEBI:18420"/>
    </cofactor>
</comment>
<dbReference type="HAMAP" id="MF_00012">
    <property type="entry name" value="IlvD"/>
    <property type="match status" value="1"/>
</dbReference>
<dbReference type="SUPFAM" id="SSF52016">
    <property type="entry name" value="LeuD/IlvD-like"/>
    <property type="match status" value="1"/>
</dbReference>
<feature type="compositionally biased region" description="Low complexity" evidence="16">
    <location>
        <begin position="556"/>
        <end position="566"/>
    </location>
</feature>
<feature type="binding site" description="via carbamate group" evidence="15">
    <location>
        <position position="127"/>
    </location>
    <ligand>
        <name>Mg(2+)</name>
        <dbReference type="ChEBI" id="CHEBI:18420"/>
    </ligand>
</feature>
<dbReference type="EC" id="4.2.1.9" evidence="14 15"/>
<accession>A0ABM7X4S0</accession>
<evidence type="ECO:0000256" key="4">
    <source>
        <dbReference type="ARBA" id="ARBA00022714"/>
    </source>
</evidence>
<dbReference type="EMBL" id="AP025591">
    <property type="protein sequence ID" value="BDG06811.1"/>
    <property type="molecule type" value="Genomic_DNA"/>
</dbReference>
<dbReference type="InterPro" id="IPR004404">
    <property type="entry name" value="DihydroxyA_deHydtase"/>
</dbReference>
<feature type="modified residue" description="N6-carboxylysine" evidence="15">
    <location>
        <position position="127"/>
    </location>
</feature>
<comment type="similarity">
    <text evidence="2 15">Belongs to the IlvD/Edd family.</text>
</comment>
<evidence type="ECO:0000256" key="10">
    <source>
        <dbReference type="ARBA" id="ARBA00023304"/>
    </source>
</evidence>
<keyword evidence="8 15" id="KW-0411">Iron-sulfur</keyword>
<dbReference type="RefSeq" id="WP_248357286.1">
    <property type="nucleotide sequence ID" value="NZ_AP025591.1"/>
</dbReference>
<keyword evidence="20" id="KW-1185">Reference proteome</keyword>
<comment type="caution">
    <text evidence="15">Lacks conserved residue(s) required for the propagation of feature annotation.</text>
</comment>